<keyword evidence="2" id="KW-1185">Reference proteome</keyword>
<protein>
    <submittedName>
        <fullName evidence="1">Uncharacterized protein</fullName>
    </submittedName>
</protein>
<proteinExistence type="predicted"/>
<sequence>MADLLRRAAMDDAQGQVVVLATLQAKPEAADRDHAVPPVDAEVVDDVLAEELLVAVVGLEVGVVAFALLVDLVLVGVDDFGIGMGVQLDGDLIEGVLGQKVVMIQESDERAARQFQGAVAGGGDMAVALALDPFDARIAGREFGQQGGDMRLGRGVVGDAQFPVRIELRLYRFDHLTQDGGRGVVGRHDHRDEGLIGQLREMRPDRLPIRRRQRVVPLHPVTIDAITRISASMSTFYLAMLQVVSQRFNVSSCNIGIDLPIPSRVEVF</sequence>
<gene>
    <name evidence="1" type="ORF">STARVERO_00480</name>
</gene>
<organism evidence="1 2">
    <name type="scientific">Starkeya nomas</name>
    <dbReference type="NCBI Taxonomy" id="2666134"/>
    <lineage>
        <taxon>Bacteria</taxon>
        <taxon>Pseudomonadati</taxon>
        <taxon>Pseudomonadota</taxon>
        <taxon>Alphaproteobacteria</taxon>
        <taxon>Hyphomicrobiales</taxon>
        <taxon>Xanthobacteraceae</taxon>
        <taxon>Starkeya</taxon>
    </lineage>
</organism>
<dbReference type="EMBL" id="CACSAS010000001">
    <property type="protein sequence ID" value="CAA0087456.1"/>
    <property type="molecule type" value="Genomic_DNA"/>
</dbReference>
<evidence type="ECO:0000313" key="2">
    <source>
        <dbReference type="Proteomes" id="UP000433050"/>
    </source>
</evidence>
<accession>A0A5S9NDF3</accession>
<dbReference type="AlphaFoldDB" id="A0A5S9NDF3"/>
<name>A0A5S9NDF3_9HYPH</name>
<reference evidence="1 2" key="1">
    <citation type="submission" date="2019-12" db="EMBL/GenBank/DDBJ databases">
        <authorList>
            <person name="Reyes-Prieto M."/>
        </authorList>
    </citation>
    <scope>NUCLEOTIDE SEQUENCE [LARGE SCALE GENOMIC DNA]</scope>
    <source>
        <strain evidence="1">HF14-78462</strain>
    </source>
</reference>
<evidence type="ECO:0000313" key="1">
    <source>
        <dbReference type="EMBL" id="CAA0087456.1"/>
    </source>
</evidence>
<dbReference type="Proteomes" id="UP000433050">
    <property type="component" value="Unassembled WGS sequence"/>
</dbReference>